<gene>
    <name evidence="2" type="ORF">LPT13_09270</name>
</gene>
<organism evidence="2 3">
    <name type="scientific">Adlercreutzia faecimuris</name>
    <dbReference type="NCBI Taxonomy" id="2897341"/>
    <lineage>
        <taxon>Bacteria</taxon>
        <taxon>Bacillati</taxon>
        <taxon>Actinomycetota</taxon>
        <taxon>Coriobacteriia</taxon>
        <taxon>Eggerthellales</taxon>
        <taxon>Eggerthellaceae</taxon>
        <taxon>Adlercreutzia</taxon>
    </lineage>
</organism>
<feature type="transmembrane region" description="Helical" evidence="1">
    <location>
        <begin position="117"/>
        <end position="138"/>
    </location>
</feature>
<feature type="transmembrane region" description="Helical" evidence="1">
    <location>
        <begin position="258"/>
        <end position="279"/>
    </location>
</feature>
<dbReference type="PANTHER" id="PTHR38095:SF3">
    <property type="entry name" value="ANAEROBIC DIMETHYL SULFOXIDE REDUCTASE, SUBUNIT C"/>
    <property type="match status" value="1"/>
</dbReference>
<name>A0ABS9WJQ5_9ACTN</name>
<evidence type="ECO:0000313" key="2">
    <source>
        <dbReference type="EMBL" id="MCI2242542.1"/>
    </source>
</evidence>
<protein>
    <submittedName>
        <fullName evidence="2">Dimethyl sulfoxide reductase anchor subunit</fullName>
        <ecNumber evidence="2">1.8.5.3</ecNumber>
    </submittedName>
</protein>
<feature type="transmembrane region" description="Helical" evidence="1">
    <location>
        <begin position="186"/>
        <end position="207"/>
    </location>
</feature>
<feature type="transmembrane region" description="Helical" evidence="1">
    <location>
        <begin position="227"/>
        <end position="251"/>
    </location>
</feature>
<dbReference type="EC" id="1.8.5.3" evidence="2"/>
<dbReference type="EMBL" id="JAJMLW010000003">
    <property type="protein sequence ID" value="MCI2242542.1"/>
    <property type="molecule type" value="Genomic_DNA"/>
</dbReference>
<accession>A0ABS9WJQ5</accession>
<dbReference type="PANTHER" id="PTHR38095">
    <property type="entry name" value="ANAEROBIC DIMETHYL SULFOXIDE REDUCTASE CHAIN YNFH"/>
    <property type="match status" value="1"/>
</dbReference>
<reference evidence="2" key="1">
    <citation type="submission" date="2021-11" db="EMBL/GenBank/DDBJ databases">
        <title>A Novel Adlercreutzia Species, isolated from a Allomyrina dichotoma larva feces.</title>
        <authorList>
            <person name="Suh M.K."/>
        </authorList>
    </citation>
    <scope>NUCLEOTIDE SEQUENCE</scope>
    <source>
        <strain evidence="2">JBNU-10</strain>
    </source>
</reference>
<dbReference type="Pfam" id="PF04976">
    <property type="entry name" value="DmsC"/>
    <property type="match status" value="1"/>
</dbReference>
<keyword evidence="2" id="KW-0560">Oxidoreductase</keyword>
<keyword evidence="1" id="KW-0812">Transmembrane</keyword>
<proteinExistence type="predicted"/>
<keyword evidence="1" id="KW-0472">Membrane</keyword>
<dbReference type="Proteomes" id="UP001430755">
    <property type="component" value="Unassembled WGS sequence"/>
</dbReference>
<keyword evidence="3" id="KW-1185">Reference proteome</keyword>
<keyword evidence="1" id="KW-1133">Transmembrane helix</keyword>
<feature type="transmembrane region" description="Helical" evidence="1">
    <location>
        <begin position="12"/>
        <end position="34"/>
    </location>
</feature>
<feature type="transmembrane region" description="Helical" evidence="1">
    <location>
        <begin position="88"/>
        <end position="105"/>
    </location>
</feature>
<feature type="transmembrane region" description="Helical" evidence="1">
    <location>
        <begin position="46"/>
        <end position="68"/>
    </location>
</feature>
<dbReference type="InterPro" id="IPR007059">
    <property type="entry name" value="DmsC"/>
</dbReference>
<evidence type="ECO:0000256" key="1">
    <source>
        <dbReference type="SAM" id="Phobius"/>
    </source>
</evidence>
<sequence length="289" mass="27776">METALAEMPLALFSTLAPMGAGAFAALAAVFTLADPDEAQTRRIDRATALPLALMLAGFGAATLHLASPGRALGVLAGVGSSPLSDEVAAGAAFALLAAVCWVWALSGRMSQGTRHVLVCVLAVGGLVFAAAIGTAYLMDTIPSWNTPAVPVSLVGFALAGGAAVGLLAVGMAGCGPLLAARAPRLAMTALAVGGLVLGMAGAGAQLTAAAGMTSPLAVGADLVGGVAGAIVIGAAGLSSSAACVAIACATGRRAATLGALAAALAFAGILALRLAFYATQLSAGLAWA</sequence>
<comment type="caution">
    <text evidence="2">The sequence shown here is derived from an EMBL/GenBank/DDBJ whole genome shotgun (WGS) entry which is preliminary data.</text>
</comment>
<dbReference type="RefSeq" id="WP_242165914.1">
    <property type="nucleotide sequence ID" value="NZ_JAJMLW010000003.1"/>
</dbReference>
<feature type="transmembrane region" description="Helical" evidence="1">
    <location>
        <begin position="150"/>
        <end position="174"/>
    </location>
</feature>
<evidence type="ECO:0000313" key="3">
    <source>
        <dbReference type="Proteomes" id="UP001430755"/>
    </source>
</evidence>
<dbReference type="GO" id="GO:0016491">
    <property type="term" value="F:oxidoreductase activity"/>
    <property type="evidence" value="ECO:0007669"/>
    <property type="project" value="UniProtKB-KW"/>
</dbReference>